<keyword evidence="12" id="KW-1185">Reference proteome</keyword>
<name>A0ABS6JU52_9BACI</name>
<evidence type="ECO:0000256" key="7">
    <source>
        <dbReference type="ARBA" id="ARBA00040167"/>
    </source>
</evidence>
<comment type="catalytic activity">
    <reaction evidence="8 9">
        <text>hydroxymethylbilane = uroporphyrinogen III + H2O</text>
        <dbReference type="Rhea" id="RHEA:18965"/>
        <dbReference type="ChEBI" id="CHEBI:15377"/>
        <dbReference type="ChEBI" id="CHEBI:57308"/>
        <dbReference type="ChEBI" id="CHEBI:57845"/>
        <dbReference type="EC" id="4.2.1.75"/>
    </reaction>
</comment>
<feature type="domain" description="Tetrapyrrole biosynthesis uroporphyrinogen III synthase" evidence="10">
    <location>
        <begin position="20"/>
        <end position="246"/>
    </location>
</feature>
<evidence type="ECO:0000259" key="10">
    <source>
        <dbReference type="Pfam" id="PF02602"/>
    </source>
</evidence>
<evidence type="ECO:0000256" key="4">
    <source>
        <dbReference type="ARBA" id="ARBA00023239"/>
    </source>
</evidence>
<keyword evidence="4 9" id="KW-0456">Lyase</keyword>
<dbReference type="Gene3D" id="3.40.50.10090">
    <property type="match status" value="2"/>
</dbReference>
<evidence type="ECO:0000313" key="11">
    <source>
        <dbReference type="EMBL" id="MBU9721945.1"/>
    </source>
</evidence>
<comment type="caution">
    <text evidence="11">The sequence shown here is derived from an EMBL/GenBank/DDBJ whole genome shotgun (WGS) entry which is preliminary data.</text>
</comment>
<dbReference type="InterPro" id="IPR003754">
    <property type="entry name" value="4pyrrol_synth_uPrphyn_synth"/>
</dbReference>
<evidence type="ECO:0000256" key="9">
    <source>
        <dbReference type="RuleBase" id="RU366031"/>
    </source>
</evidence>
<dbReference type="CDD" id="cd06578">
    <property type="entry name" value="HemD"/>
    <property type="match status" value="1"/>
</dbReference>
<sequence>MTLLHGKSILNTRAVHQAAELTKKLEEYGGEVIEFPLISISEPKDPRAVKEAIQKMENYQWLVFTSANSVDFFIHYLKQAGKETTLLKEYKVAAVGNKTVMALEDFEVEVDLVPKQFDGVHLTEELVKVVSGPVLFPRSNLSSNHLINVLQNHNIKVDAPFVYETTYNFSNKIALNEALKLKHIDIITFTSPSTVHSFFQQVNHSDKSLHDLSYAVIGTVTAKALKGYGISEMIIPDSFTIESMVEAMIDKENLMRGKA</sequence>
<comment type="function">
    <text evidence="6 9">Catalyzes cyclization of the linear tetrapyrrole, hydroxymethylbilane, to the macrocyclic uroporphyrinogen III.</text>
</comment>
<comment type="similarity">
    <text evidence="2 9">Belongs to the uroporphyrinogen-III synthase family.</text>
</comment>
<dbReference type="Pfam" id="PF02602">
    <property type="entry name" value="HEM4"/>
    <property type="match status" value="1"/>
</dbReference>
<evidence type="ECO:0000256" key="1">
    <source>
        <dbReference type="ARBA" id="ARBA00004772"/>
    </source>
</evidence>
<protein>
    <recommendedName>
        <fullName evidence="7 9">Uroporphyrinogen-III synthase</fullName>
        <ecNumber evidence="3 9">4.2.1.75</ecNumber>
    </recommendedName>
</protein>
<evidence type="ECO:0000256" key="3">
    <source>
        <dbReference type="ARBA" id="ARBA00013109"/>
    </source>
</evidence>
<dbReference type="InterPro" id="IPR039793">
    <property type="entry name" value="UROS/Hem4"/>
</dbReference>
<accession>A0ABS6JU52</accession>
<evidence type="ECO:0000256" key="5">
    <source>
        <dbReference type="ARBA" id="ARBA00023244"/>
    </source>
</evidence>
<dbReference type="PANTHER" id="PTHR38042:SF1">
    <property type="entry name" value="UROPORPHYRINOGEN-III SYNTHASE, CHLOROPLASTIC"/>
    <property type="match status" value="1"/>
</dbReference>
<evidence type="ECO:0000256" key="2">
    <source>
        <dbReference type="ARBA" id="ARBA00008133"/>
    </source>
</evidence>
<dbReference type="Proteomes" id="UP000790580">
    <property type="component" value="Unassembled WGS sequence"/>
</dbReference>
<proteinExistence type="inferred from homology"/>
<dbReference type="InterPro" id="IPR036108">
    <property type="entry name" value="4pyrrol_syn_uPrphyn_synt_sf"/>
</dbReference>
<reference evidence="11 12" key="1">
    <citation type="submission" date="2021-06" db="EMBL/GenBank/DDBJ databases">
        <title>Bacillus sp. RD4P76, an endophyte from a halophyte.</title>
        <authorList>
            <person name="Sun J.-Q."/>
        </authorList>
    </citation>
    <scope>NUCLEOTIDE SEQUENCE [LARGE SCALE GENOMIC DNA]</scope>
    <source>
        <strain evidence="11 12">JCM 17098</strain>
    </source>
</reference>
<dbReference type="RefSeq" id="WP_088076111.1">
    <property type="nucleotide sequence ID" value="NZ_JAHQCR010000045.1"/>
</dbReference>
<gene>
    <name evidence="11" type="ORF">KS407_10910</name>
</gene>
<dbReference type="PANTHER" id="PTHR38042">
    <property type="entry name" value="UROPORPHYRINOGEN-III SYNTHASE, CHLOROPLASTIC"/>
    <property type="match status" value="1"/>
</dbReference>
<organism evidence="11 12">
    <name type="scientific">Evansella alkalicola</name>
    <dbReference type="NCBI Taxonomy" id="745819"/>
    <lineage>
        <taxon>Bacteria</taxon>
        <taxon>Bacillati</taxon>
        <taxon>Bacillota</taxon>
        <taxon>Bacilli</taxon>
        <taxon>Bacillales</taxon>
        <taxon>Bacillaceae</taxon>
        <taxon>Evansella</taxon>
    </lineage>
</organism>
<dbReference type="EC" id="4.2.1.75" evidence="3 9"/>
<evidence type="ECO:0000313" key="12">
    <source>
        <dbReference type="Proteomes" id="UP000790580"/>
    </source>
</evidence>
<evidence type="ECO:0000256" key="8">
    <source>
        <dbReference type="ARBA" id="ARBA00048617"/>
    </source>
</evidence>
<dbReference type="EMBL" id="JAHQCR010000045">
    <property type="protein sequence ID" value="MBU9721945.1"/>
    <property type="molecule type" value="Genomic_DNA"/>
</dbReference>
<evidence type="ECO:0000256" key="6">
    <source>
        <dbReference type="ARBA" id="ARBA00037589"/>
    </source>
</evidence>
<comment type="pathway">
    <text evidence="1 9">Porphyrin-containing compound metabolism; protoporphyrin-IX biosynthesis; coproporphyrinogen-III from 5-aminolevulinate: step 3/4.</text>
</comment>
<dbReference type="SUPFAM" id="SSF69618">
    <property type="entry name" value="HemD-like"/>
    <property type="match status" value="1"/>
</dbReference>
<keyword evidence="5 9" id="KW-0627">Porphyrin biosynthesis</keyword>